<dbReference type="OrthoDB" id="6140738at2759"/>
<dbReference type="InterPro" id="IPR015943">
    <property type="entry name" value="WD40/YVTN_repeat-like_dom_sf"/>
</dbReference>
<dbReference type="Proteomes" id="UP000507470">
    <property type="component" value="Unassembled WGS sequence"/>
</dbReference>
<dbReference type="Gene3D" id="2.130.10.10">
    <property type="entry name" value="YVTN repeat-like/Quinoprotein amine dehydrogenase"/>
    <property type="match status" value="1"/>
</dbReference>
<dbReference type="SUPFAM" id="SSF50969">
    <property type="entry name" value="YVTN repeat-like/Quinoprotein amine dehydrogenase"/>
    <property type="match status" value="1"/>
</dbReference>
<dbReference type="AlphaFoldDB" id="A0A6J8C966"/>
<keyword evidence="2" id="KW-1185">Reference proteome</keyword>
<dbReference type="EMBL" id="CACVKT020005104">
    <property type="protein sequence ID" value="CAC5392938.1"/>
    <property type="molecule type" value="Genomic_DNA"/>
</dbReference>
<dbReference type="InterPro" id="IPR051200">
    <property type="entry name" value="Host-pathogen_enzymatic-act"/>
</dbReference>
<dbReference type="Pfam" id="PF06739">
    <property type="entry name" value="SBBP"/>
    <property type="match status" value="1"/>
</dbReference>
<dbReference type="InterPro" id="IPR011042">
    <property type="entry name" value="6-blade_b-propeller_TolB-like"/>
</dbReference>
<name>A0A6J8C966_MYTCO</name>
<accession>A0A6J8C966</accession>
<gene>
    <name evidence="1" type="ORF">MCOR_27838</name>
</gene>
<reference evidence="1 2" key="1">
    <citation type="submission" date="2020-06" db="EMBL/GenBank/DDBJ databases">
        <authorList>
            <person name="Li R."/>
            <person name="Bekaert M."/>
        </authorList>
    </citation>
    <scope>NUCLEOTIDE SEQUENCE [LARGE SCALE GENOMIC DNA]</scope>
    <source>
        <strain evidence="2">wild</strain>
    </source>
</reference>
<proteinExistence type="predicted"/>
<organism evidence="1 2">
    <name type="scientific">Mytilus coruscus</name>
    <name type="common">Sea mussel</name>
    <dbReference type="NCBI Taxonomy" id="42192"/>
    <lineage>
        <taxon>Eukaryota</taxon>
        <taxon>Metazoa</taxon>
        <taxon>Spiralia</taxon>
        <taxon>Lophotrochozoa</taxon>
        <taxon>Mollusca</taxon>
        <taxon>Bivalvia</taxon>
        <taxon>Autobranchia</taxon>
        <taxon>Pteriomorphia</taxon>
        <taxon>Mytilida</taxon>
        <taxon>Mytiloidea</taxon>
        <taxon>Mytilidae</taxon>
        <taxon>Mytilinae</taxon>
        <taxon>Mytilus</taxon>
    </lineage>
</organism>
<dbReference type="InterPro" id="IPR011044">
    <property type="entry name" value="Quino_amine_DH_bsu"/>
</dbReference>
<dbReference type="PANTHER" id="PTHR47197:SF3">
    <property type="entry name" value="DIHYDRO-HEME D1 DEHYDROGENASE"/>
    <property type="match status" value="1"/>
</dbReference>
<evidence type="ECO:0000313" key="2">
    <source>
        <dbReference type="Proteomes" id="UP000507470"/>
    </source>
</evidence>
<sequence>MALTYHGSNIVKVFNTGGSKVFEVKTPTYAFDVAYISDDNTLAVTLGYSGAKCITIIDIQNKQIKKEISVESNYYGIAMKDNTFICSAAEKGIQLVNPYNNSKINIVRQKYPMYCYIAHYDDTIYHTNYQTNSVTCYDEHGKLQWTFKNENVLTTAHGISVDNDGNVYVVGQTSTNVVVLSADGQQHKEILTASDGLTDPCSIDYCKSTNQLLVANCTKSAVIFTLVKIQKT</sequence>
<dbReference type="Gene3D" id="2.120.10.30">
    <property type="entry name" value="TolB, C-terminal domain"/>
    <property type="match status" value="1"/>
</dbReference>
<dbReference type="PANTHER" id="PTHR47197">
    <property type="entry name" value="PROTEIN NIRF"/>
    <property type="match status" value="1"/>
</dbReference>
<evidence type="ECO:0000313" key="1">
    <source>
        <dbReference type="EMBL" id="CAC5392938.1"/>
    </source>
</evidence>
<protein>
    <submittedName>
        <fullName evidence="1">Uncharacterized protein</fullName>
    </submittedName>
</protein>
<dbReference type="InterPro" id="IPR010620">
    <property type="entry name" value="SBBP_repeat"/>
</dbReference>